<feature type="domain" description="BON" evidence="3">
    <location>
        <begin position="48"/>
        <end position="115"/>
    </location>
</feature>
<dbReference type="Proteomes" id="UP001386437">
    <property type="component" value="Unassembled WGS sequence"/>
</dbReference>
<keyword evidence="5" id="KW-1185">Reference proteome</keyword>
<keyword evidence="2" id="KW-0732">Signal</keyword>
<dbReference type="InterPro" id="IPR007055">
    <property type="entry name" value="BON_dom"/>
</dbReference>
<reference evidence="4 5" key="1">
    <citation type="journal article" date="2022" name="Arch. Microbiol.">
        <title>Paraburkholderia bengalensis sp. nov. isolated from roots of Oryza sativa, IR64.</title>
        <authorList>
            <person name="Nag P."/>
            <person name="Mondal N."/>
            <person name="Sarkar J."/>
            <person name="Das S."/>
        </authorList>
    </citation>
    <scope>NUCLEOTIDE SEQUENCE [LARGE SCALE GENOMIC DNA]</scope>
    <source>
        <strain evidence="4 5">IR64_4_BI</strain>
    </source>
</reference>
<evidence type="ECO:0000313" key="4">
    <source>
        <dbReference type="EMBL" id="MEI6001767.1"/>
    </source>
</evidence>
<comment type="caution">
    <text evidence="4">The sequence shown here is derived from an EMBL/GenBank/DDBJ whole genome shotgun (WGS) entry which is preliminary data.</text>
</comment>
<dbReference type="EMBL" id="JACFYJ010000084">
    <property type="protein sequence ID" value="MEI6001767.1"/>
    <property type="molecule type" value="Genomic_DNA"/>
</dbReference>
<accession>A0ABU8J249</accession>
<dbReference type="PROSITE" id="PS50914">
    <property type="entry name" value="BON"/>
    <property type="match status" value="1"/>
</dbReference>
<evidence type="ECO:0000256" key="1">
    <source>
        <dbReference type="SAM" id="MobiDB-lite"/>
    </source>
</evidence>
<feature type="signal peptide" evidence="2">
    <location>
        <begin position="1"/>
        <end position="22"/>
    </location>
</feature>
<sequence length="118" mass="11918">MKLTNTLKFVSTALIVAASINAWPQSTESAATSTAPAAEGSAKATRQANRALSKNVLRALSKGGVTTSRINIIAKGGAVTLAGSVTDASHIDKATEIAKTVPGVTSVKNALTLKEAGQ</sequence>
<name>A0ABU8J249_9BURK</name>
<organism evidence="4 5">
    <name type="scientific">Paraburkholderia bengalensis</name>
    <dbReference type="NCBI Taxonomy" id="2747562"/>
    <lineage>
        <taxon>Bacteria</taxon>
        <taxon>Pseudomonadati</taxon>
        <taxon>Pseudomonadota</taxon>
        <taxon>Betaproteobacteria</taxon>
        <taxon>Burkholderiales</taxon>
        <taxon>Burkholderiaceae</taxon>
        <taxon>Paraburkholderia</taxon>
    </lineage>
</organism>
<feature type="region of interest" description="Disordered" evidence="1">
    <location>
        <begin position="25"/>
        <end position="46"/>
    </location>
</feature>
<dbReference type="Pfam" id="PF04972">
    <property type="entry name" value="BON"/>
    <property type="match status" value="1"/>
</dbReference>
<feature type="chain" id="PRO_5045176806" evidence="2">
    <location>
        <begin position="23"/>
        <end position="118"/>
    </location>
</feature>
<feature type="compositionally biased region" description="Low complexity" evidence="1">
    <location>
        <begin position="26"/>
        <end position="42"/>
    </location>
</feature>
<dbReference type="Gene3D" id="3.30.1340.30">
    <property type="match status" value="1"/>
</dbReference>
<evidence type="ECO:0000256" key="2">
    <source>
        <dbReference type="SAM" id="SignalP"/>
    </source>
</evidence>
<dbReference type="RefSeq" id="WP_336601449.1">
    <property type="nucleotide sequence ID" value="NZ_JACFYJ010000084.1"/>
</dbReference>
<evidence type="ECO:0000313" key="5">
    <source>
        <dbReference type="Proteomes" id="UP001386437"/>
    </source>
</evidence>
<protein>
    <submittedName>
        <fullName evidence="4">BON domain-containing protein</fullName>
    </submittedName>
</protein>
<evidence type="ECO:0000259" key="3">
    <source>
        <dbReference type="PROSITE" id="PS50914"/>
    </source>
</evidence>
<gene>
    <name evidence="4" type="ORF">H3V53_32795</name>
</gene>
<proteinExistence type="predicted"/>